<reference evidence="9 10" key="1">
    <citation type="submission" date="2015-03" db="EMBL/GenBank/DDBJ databases">
        <authorList>
            <person name="Hassan Y.I."/>
            <person name="Lepp D."/>
            <person name="Zhou T."/>
        </authorList>
    </citation>
    <scope>NUCLEOTIDE SEQUENCE [LARGE SCALE GENOMIC DNA]</scope>
    <source>
        <strain evidence="9 10">GH2-10</strain>
    </source>
</reference>
<gene>
    <name evidence="9" type="ORF">VW35_13935</name>
</gene>
<evidence type="ECO:0000256" key="1">
    <source>
        <dbReference type="ARBA" id="ARBA00001946"/>
    </source>
</evidence>
<comment type="cofactor">
    <cofactor evidence="1">
        <name>Mg(2+)</name>
        <dbReference type="ChEBI" id="CHEBI:18420"/>
    </cofactor>
</comment>
<evidence type="ECO:0000256" key="5">
    <source>
        <dbReference type="ARBA" id="ARBA00022840"/>
    </source>
</evidence>
<comment type="caution">
    <text evidence="9">The sequence shown here is derived from an EMBL/GenBank/DDBJ whole genome shotgun (WGS) entry which is preliminary data.</text>
</comment>
<dbReference type="EMBL" id="LAJG01000024">
    <property type="protein sequence ID" value="KKB77761.1"/>
    <property type="molecule type" value="Genomic_DNA"/>
</dbReference>
<sequence>MTPERGKRIEDTLTYALDSLRKDVAEGRIDTVLVAFPDMQGRLIGKRFQAAFFLDGAMDETHGCDYLLADDIDMEPVPGYAAANWGKGYGDFVMKPDMTTLMKCTWLEGTALVLADLVDHHHHEPVPHAPRNILKRQLARLEAMGLSANFASELEFYLFDETFRSAHEKGYQNLTAAGYYIEDYHIFQTTKEEGVMRTLRNQLHASGIPVENSKGEWGPGQEEINVRYAEALTMADRHVVIKNATKEIAFAQGKAVTFMAKWAYDLAGSSAHIHMSLAKDGKNQFVDESDALGMSQLMKHFMAGLLTYAGDITYFLAPYINSYKRFQVGTFAPTKAIWSSDNRTAGFRLCGENTKGVRVECRIGGADLNPYLAFAALLAAGLKGIEEKLELEPAFSGDAYAGSALREVHKTLRDAVAALENSKMLIDAFGPEVVGHYVHTGNWEQFEYDRRVTDWERKRGFERS</sequence>
<organism evidence="9 10">
    <name type="scientific">Devosia soli</name>
    <dbReference type="NCBI Taxonomy" id="361041"/>
    <lineage>
        <taxon>Bacteria</taxon>
        <taxon>Pseudomonadati</taxon>
        <taxon>Pseudomonadota</taxon>
        <taxon>Alphaproteobacteria</taxon>
        <taxon>Hyphomicrobiales</taxon>
        <taxon>Devosiaceae</taxon>
        <taxon>Devosia</taxon>
    </lineage>
</organism>
<accession>A0A0F5L5T0</accession>
<dbReference type="SUPFAM" id="SSF55931">
    <property type="entry name" value="Glutamine synthetase/guanido kinase"/>
    <property type="match status" value="1"/>
</dbReference>
<dbReference type="PATRIC" id="fig|361041.3.peg.2174"/>
<dbReference type="GO" id="GO:0006542">
    <property type="term" value="P:glutamine biosynthetic process"/>
    <property type="evidence" value="ECO:0007669"/>
    <property type="project" value="InterPro"/>
</dbReference>
<evidence type="ECO:0000256" key="3">
    <source>
        <dbReference type="ARBA" id="ARBA00022598"/>
    </source>
</evidence>
<keyword evidence="10" id="KW-1185">Reference proteome</keyword>
<protein>
    <submittedName>
        <fullName evidence="9">Glutamine synthetase</fullName>
    </submittedName>
</protein>
<dbReference type="GO" id="GO:0042402">
    <property type="term" value="P:biogenic amine catabolic process"/>
    <property type="evidence" value="ECO:0007669"/>
    <property type="project" value="UniProtKB-ARBA"/>
</dbReference>
<dbReference type="OrthoDB" id="9807095at2"/>
<dbReference type="STRING" id="361041.VW35_13935"/>
<dbReference type="Gene3D" id="3.10.20.70">
    <property type="entry name" value="Glutamine synthetase, N-terminal domain"/>
    <property type="match status" value="1"/>
</dbReference>
<dbReference type="SUPFAM" id="SSF54368">
    <property type="entry name" value="Glutamine synthetase, N-terminal domain"/>
    <property type="match status" value="1"/>
</dbReference>
<evidence type="ECO:0000313" key="9">
    <source>
        <dbReference type="EMBL" id="KKB77761.1"/>
    </source>
</evidence>
<keyword evidence="5" id="KW-0067">ATP-binding</keyword>
<dbReference type="Gene3D" id="3.30.590.10">
    <property type="entry name" value="Glutamine synthetase/guanido kinase, catalytic domain"/>
    <property type="match status" value="1"/>
</dbReference>
<name>A0A0F5L5T0_9HYPH</name>
<dbReference type="PROSITE" id="PS51987">
    <property type="entry name" value="GS_CATALYTIC"/>
    <property type="match status" value="1"/>
</dbReference>
<dbReference type="InterPro" id="IPR036651">
    <property type="entry name" value="Gln_synt_N_sf"/>
</dbReference>
<dbReference type="GO" id="GO:0004356">
    <property type="term" value="F:glutamine synthetase activity"/>
    <property type="evidence" value="ECO:0007669"/>
    <property type="project" value="InterPro"/>
</dbReference>
<evidence type="ECO:0000256" key="4">
    <source>
        <dbReference type="ARBA" id="ARBA00022741"/>
    </source>
</evidence>
<dbReference type="InterPro" id="IPR014746">
    <property type="entry name" value="Gln_synth/guanido_kin_cat_dom"/>
</dbReference>
<dbReference type="InterPro" id="IPR008146">
    <property type="entry name" value="Gln_synth_cat_dom"/>
</dbReference>
<evidence type="ECO:0000256" key="6">
    <source>
        <dbReference type="PROSITE-ProRule" id="PRU01331"/>
    </source>
</evidence>
<dbReference type="FunFam" id="3.30.590.10:FF:000005">
    <property type="entry name" value="Probable glutamine synthetase"/>
    <property type="match status" value="1"/>
</dbReference>
<dbReference type="RefSeq" id="WP_046143684.1">
    <property type="nucleotide sequence ID" value="NZ_LAJG01000024.1"/>
</dbReference>
<dbReference type="AlphaFoldDB" id="A0A0F5L5T0"/>
<dbReference type="GO" id="GO:0006576">
    <property type="term" value="P:biogenic amine metabolic process"/>
    <property type="evidence" value="ECO:0007669"/>
    <property type="project" value="UniProtKB-ARBA"/>
</dbReference>
<keyword evidence="3" id="KW-0436">Ligase</keyword>
<keyword evidence="4" id="KW-0547">Nucleotide-binding</keyword>
<dbReference type="PANTHER" id="PTHR43785:SF12">
    <property type="entry name" value="TYPE-1 GLUTAMINE SYNTHETASE 2"/>
    <property type="match status" value="1"/>
</dbReference>
<feature type="domain" description="GS catalytic" evidence="8">
    <location>
        <begin position="130"/>
        <end position="464"/>
    </location>
</feature>
<dbReference type="GO" id="GO:0005524">
    <property type="term" value="F:ATP binding"/>
    <property type="evidence" value="ECO:0007669"/>
    <property type="project" value="UniProtKB-KW"/>
</dbReference>
<dbReference type="Pfam" id="PF00120">
    <property type="entry name" value="Gln-synt_C"/>
    <property type="match status" value="1"/>
</dbReference>
<evidence type="ECO:0000313" key="10">
    <source>
        <dbReference type="Proteomes" id="UP000033514"/>
    </source>
</evidence>
<dbReference type="PANTHER" id="PTHR43785">
    <property type="entry name" value="GAMMA-GLUTAMYLPUTRESCINE SYNTHETASE"/>
    <property type="match status" value="1"/>
</dbReference>
<dbReference type="SMART" id="SM01230">
    <property type="entry name" value="Gln-synt_C"/>
    <property type="match status" value="1"/>
</dbReference>
<proteinExistence type="inferred from homology"/>
<comment type="similarity">
    <text evidence="2 6 7">Belongs to the glutamine synthetase family.</text>
</comment>
<evidence type="ECO:0000256" key="7">
    <source>
        <dbReference type="RuleBase" id="RU000384"/>
    </source>
</evidence>
<evidence type="ECO:0000259" key="8">
    <source>
        <dbReference type="PROSITE" id="PS51987"/>
    </source>
</evidence>
<evidence type="ECO:0000256" key="2">
    <source>
        <dbReference type="ARBA" id="ARBA00009897"/>
    </source>
</evidence>
<dbReference type="Proteomes" id="UP000033514">
    <property type="component" value="Unassembled WGS sequence"/>
</dbReference>